<evidence type="ECO:0000313" key="1">
    <source>
        <dbReference type="EMBL" id="BDD08731.1"/>
    </source>
</evidence>
<accession>A0AAU9CIL0</accession>
<reference evidence="1 2" key="1">
    <citation type="submission" date="2021-12" db="EMBL/GenBank/DDBJ databases">
        <title>Genome sequencing of bacteria with rrn-lacking chromosome and rrn-plasmid.</title>
        <authorList>
            <person name="Anda M."/>
            <person name="Iwasaki W."/>
        </authorList>
    </citation>
    <scope>NUCLEOTIDE SEQUENCE [LARGE SCALE GENOMIC DNA]</scope>
    <source>
        <strain evidence="1 2">DSM 100852</strain>
    </source>
</reference>
<evidence type="ECO:0000313" key="2">
    <source>
        <dbReference type="Proteomes" id="UP001348817"/>
    </source>
</evidence>
<protein>
    <submittedName>
        <fullName evidence="1">Uncharacterized protein</fullName>
    </submittedName>
</protein>
<name>A0AAU9CIL0_9BACT</name>
<keyword evidence="2" id="KW-1185">Reference proteome</keyword>
<proteinExistence type="predicted"/>
<gene>
    <name evidence="1" type="ORF">FUAX_11630</name>
</gene>
<organism evidence="1 2">
    <name type="scientific">Fulvitalea axinellae</name>
    <dbReference type="NCBI Taxonomy" id="1182444"/>
    <lineage>
        <taxon>Bacteria</taxon>
        <taxon>Pseudomonadati</taxon>
        <taxon>Bacteroidota</taxon>
        <taxon>Cytophagia</taxon>
        <taxon>Cytophagales</taxon>
        <taxon>Persicobacteraceae</taxon>
        <taxon>Fulvitalea</taxon>
    </lineage>
</organism>
<dbReference type="EMBL" id="AP025314">
    <property type="protein sequence ID" value="BDD08731.1"/>
    <property type="molecule type" value="Genomic_DNA"/>
</dbReference>
<dbReference type="KEGG" id="fax:FUAX_11630"/>
<sequence length="82" mass="10061">MRRRLLVPVNYYHFLRPDFFFLKDRINNLKCIGFNSESFFLWDKIIFIAEGNYSFELGRGAFFFRYDFVELGRKGYAISRYF</sequence>
<dbReference type="AlphaFoldDB" id="A0AAU9CIL0"/>
<dbReference type="Proteomes" id="UP001348817">
    <property type="component" value="Chromosome"/>
</dbReference>